<name>A0A229T8Z0_9PSEU</name>
<dbReference type="InterPro" id="IPR036390">
    <property type="entry name" value="WH_DNA-bd_sf"/>
</dbReference>
<evidence type="ECO:0000313" key="3">
    <source>
        <dbReference type="Proteomes" id="UP000215199"/>
    </source>
</evidence>
<gene>
    <name evidence="2" type="ORF">CF165_17405</name>
</gene>
<dbReference type="SUPFAM" id="SSF46785">
    <property type="entry name" value="Winged helix' DNA-binding domain"/>
    <property type="match status" value="1"/>
</dbReference>
<proteinExistence type="predicted"/>
<dbReference type="Gene3D" id="1.10.10.10">
    <property type="entry name" value="Winged helix-like DNA-binding domain superfamily/Winged helix DNA-binding domain"/>
    <property type="match status" value="2"/>
</dbReference>
<comment type="caution">
    <text evidence="2">The sequence shown here is derived from an EMBL/GenBank/DDBJ whole genome shotgun (WGS) entry which is preliminary data.</text>
</comment>
<organism evidence="2 3">
    <name type="scientific">Amycolatopsis vastitatis</name>
    <dbReference type="NCBI Taxonomy" id="1905142"/>
    <lineage>
        <taxon>Bacteria</taxon>
        <taxon>Bacillati</taxon>
        <taxon>Actinomycetota</taxon>
        <taxon>Actinomycetes</taxon>
        <taxon>Pseudonocardiales</taxon>
        <taxon>Pseudonocardiaceae</taxon>
        <taxon>Amycolatopsis</taxon>
    </lineage>
</organism>
<dbReference type="InterPro" id="IPR036388">
    <property type="entry name" value="WH-like_DNA-bd_sf"/>
</dbReference>
<sequence>MSDGRGRRGIASRPIACESQLSKHGKAAYIGLTTFADGDRETYVGLARLAATMGVSEDSIQRGMAELRAAGYLEVELRSGRTSLYTLVDDVSAKQAAEDPETVQGIYGFVYAGPLETARSAAAKATYSCLAIHANRLRVASPSVAQIARESGYSKATVKRGLRELRDLGIVETTERHRGDPDFPEDGFHYASNLSQLREEVGSHSGRLGSGSGGWGVTQRPPGVRERSVGVRERPPGVTQRSEQDQDQDQDQDHGQDQENQDHEARPAPLRVADEVSEPERDPMASERVVSVNFGRGGAAAREAQERLDEQERQEDLDEIAAPILARIAELQDRGIDLRAGLGSEIYSEAWQLGLIPPKRSA</sequence>
<protein>
    <recommendedName>
        <fullName evidence="4">Helix-turn-helix domain-containing protein</fullName>
    </recommendedName>
</protein>
<feature type="compositionally biased region" description="Basic and acidic residues" evidence="1">
    <location>
        <begin position="223"/>
        <end position="235"/>
    </location>
</feature>
<dbReference type="OrthoDB" id="4555172at2"/>
<reference evidence="3" key="1">
    <citation type="submission" date="2017-07" db="EMBL/GenBank/DDBJ databases">
        <title>Comparative genome mining reveals phylogenetic distribution patterns of secondary metabolites in Amycolatopsis.</title>
        <authorList>
            <person name="Adamek M."/>
            <person name="Alanjary M."/>
            <person name="Sales-Ortells H."/>
            <person name="Goodfellow M."/>
            <person name="Bull A.T."/>
            <person name="Kalinowski J."/>
            <person name="Ziemert N."/>
        </authorList>
    </citation>
    <scope>NUCLEOTIDE SEQUENCE [LARGE SCALE GENOMIC DNA]</scope>
    <source>
        <strain evidence="3">H5</strain>
    </source>
</reference>
<dbReference type="RefSeq" id="WP_093948587.1">
    <property type="nucleotide sequence ID" value="NZ_NMUL01000014.1"/>
</dbReference>
<accession>A0A229T8Z0</accession>
<feature type="compositionally biased region" description="Basic and acidic residues" evidence="1">
    <location>
        <begin position="251"/>
        <end position="284"/>
    </location>
</feature>
<dbReference type="Proteomes" id="UP000215199">
    <property type="component" value="Unassembled WGS sequence"/>
</dbReference>
<evidence type="ECO:0000256" key="1">
    <source>
        <dbReference type="SAM" id="MobiDB-lite"/>
    </source>
</evidence>
<evidence type="ECO:0000313" key="2">
    <source>
        <dbReference type="EMBL" id="OXM67219.1"/>
    </source>
</evidence>
<dbReference type="AlphaFoldDB" id="A0A229T8Z0"/>
<keyword evidence="3" id="KW-1185">Reference proteome</keyword>
<evidence type="ECO:0008006" key="4">
    <source>
        <dbReference type="Google" id="ProtNLM"/>
    </source>
</evidence>
<feature type="region of interest" description="Disordered" evidence="1">
    <location>
        <begin position="199"/>
        <end position="284"/>
    </location>
</feature>
<dbReference type="Pfam" id="PF13730">
    <property type="entry name" value="HTH_36"/>
    <property type="match status" value="2"/>
</dbReference>
<dbReference type="EMBL" id="NMUL01000014">
    <property type="protein sequence ID" value="OXM67219.1"/>
    <property type="molecule type" value="Genomic_DNA"/>
</dbReference>